<dbReference type="CDD" id="cd00130">
    <property type="entry name" value="PAS"/>
    <property type="match status" value="1"/>
</dbReference>
<evidence type="ECO:0000256" key="4">
    <source>
        <dbReference type="SAM" id="MobiDB-lite"/>
    </source>
</evidence>
<dbReference type="EMBL" id="KU699858">
    <property type="protein sequence ID" value="AML77741.1"/>
    <property type="molecule type" value="mRNA"/>
</dbReference>
<evidence type="ECO:0000256" key="1">
    <source>
        <dbReference type="ARBA" id="ARBA00022630"/>
    </source>
</evidence>
<feature type="domain" description="PAS" evidence="5">
    <location>
        <begin position="236"/>
        <end position="309"/>
    </location>
</feature>
<evidence type="ECO:0000259" key="6">
    <source>
        <dbReference type="PROSITE" id="PS50217"/>
    </source>
</evidence>
<dbReference type="InterPro" id="IPR035965">
    <property type="entry name" value="PAS-like_dom_sf"/>
</dbReference>
<dbReference type="SUPFAM" id="SSF57959">
    <property type="entry name" value="Leucine zipper domain"/>
    <property type="match status" value="1"/>
</dbReference>
<dbReference type="PROSITE" id="PS50112">
    <property type="entry name" value="PAS"/>
    <property type="match status" value="1"/>
</dbReference>
<name>A0A126WZC2_SARFS</name>
<evidence type="ECO:0000256" key="3">
    <source>
        <dbReference type="ARBA" id="ARBA00022991"/>
    </source>
</evidence>
<feature type="region of interest" description="Disordered" evidence="4">
    <location>
        <begin position="82"/>
        <end position="163"/>
    </location>
</feature>
<keyword evidence="2" id="KW-0288">FMN</keyword>
<dbReference type="InterPro" id="IPR046347">
    <property type="entry name" value="bZIP_sf"/>
</dbReference>
<dbReference type="SUPFAM" id="SSF55785">
    <property type="entry name" value="PYP-like sensor domain (PAS domain)"/>
    <property type="match status" value="1"/>
</dbReference>
<reference evidence="7" key="1">
    <citation type="journal article" date="2016" name="Proc. Natl. Acad. Sci. U.S.A.">
        <title>Functional and topological diversity of LOV domain photoreceptors.</title>
        <authorList>
            <person name="Glantz S.T."/>
            <person name="Carpenter E.J."/>
            <person name="Melkonian M."/>
            <person name="Gardner K.H."/>
            <person name="Boyden E.S."/>
            <person name="Wong G.K."/>
            <person name="Chow B.Y."/>
        </authorList>
    </citation>
    <scope>NUCLEOTIDE SEQUENCE</scope>
    <source>
        <strain evidence="7">LDRY_2116633</strain>
    </source>
</reference>
<dbReference type="GO" id="GO:0005634">
    <property type="term" value="C:nucleus"/>
    <property type="evidence" value="ECO:0007669"/>
    <property type="project" value="TreeGrafter"/>
</dbReference>
<accession>A0A126WZC2</accession>
<organism evidence="7">
    <name type="scientific">Sargassum fusiforme</name>
    <name type="common">Hijiki seaweed</name>
    <name type="synonym">Cystophyllum fusiforme</name>
    <dbReference type="NCBI Taxonomy" id="590727"/>
    <lineage>
        <taxon>Eukaryota</taxon>
        <taxon>Sar</taxon>
        <taxon>Stramenopiles</taxon>
        <taxon>Ochrophyta</taxon>
        <taxon>PX clade</taxon>
        <taxon>Phaeophyceae</taxon>
        <taxon>Fucales</taxon>
        <taxon>Sargassaceae</taxon>
        <taxon>Sargassum</taxon>
    </lineage>
</organism>
<dbReference type="PROSITE" id="PS50217">
    <property type="entry name" value="BZIP"/>
    <property type="match status" value="1"/>
</dbReference>
<dbReference type="PANTHER" id="PTHR47429:SF2">
    <property type="entry name" value="PROTEIN TWIN LOV 1"/>
    <property type="match status" value="1"/>
</dbReference>
<evidence type="ECO:0000313" key="7">
    <source>
        <dbReference type="EMBL" id="AML77741.1"/>
    </source>
</evidence>
<dbReference type="SMART" id="SM00086">
    <property type="entry name" value="PAC"/>
    <property type="match status" value="1"/>
</dbReference>
<dbReference type="CDD" id="cd14809">
    <property type="entry name" value="bZIP_AUREO-like"/>
    <property type="match status" value="1"/>
</dbReference>
<dbReference type="InterPro" id="IPR004827">
    <property type="entry name" value="bZIP"/>
</dbReference>
<dbReference type="NCBIfam" id="TIGR00229">
    <property type="entry name" value="sensory_box"/>
    <property type="match status" value="1"/>
</dbReference>
<protein>
    <submittedName>
        <fullName evidence="7">Putative LOV domain-containing protein</fullName>
    </submittedName>
</protein>
<keyword evidence="1" id="KW-0285">Flavoprotein</keyword>
<evidence type="ECO:0000256" key="2">
    <source>
        <dbReference type="ARBA" id="ARBA00022643"/>
    </source>
</evidence>
<dbReference type="SMART" id="SM00338">
    <property type="entry name" value="BRLZ"/>
    <property type="match status" value="1"/>
</dbReference>
<feature type="compositionally biased region" description="Polar residues" evidence="4">
    <location>
        <begin position="107"/>
        <end position="138"/>
    </location>
</feature>
<sequence>MSASVKPPVYTSVVHRKLQHHNWREAEIDFQADDLGLDLTDISGISGFLMNEPPDSSGHFYPPWVSELDPVVKPEPMIFEDSNHSRQQSGQSVPPTPTLDTKVDMSLVNTTNTNTRGTPSSQRGPKVQTSGVGSTVRKTASGGVTRRRSSSKEEQAKKRRERNRVLARRTRLRKKFFFQSLQQQVADLQHENERLKGIITTRCPESSDEILRSCSPRVSSVVADCASQATAFLAQNDFLLVKALQSSQPSFCVTDPQLPDNPIVYASDNFIQLTGYERSQVLGRNCRFLQGPDTDPDAVAKIRKGIEQGTDTSVLLRQYKADGTVFWNHVFVAALRNNDHKIINYVGIQHPLEKEPTPQVLACINDVEVEERTKGEQLQAGFACWTDSPELLRTDSGAAEWVLES</sequence>
<dbReference type="Gene3D" id="3.30.450.20">
    <property type="entry name" value="PAS domain"/>
    <property type="match status" value="1"/>
</dbReference>
<dbReference type="Gene3D" id="1.20.5.170">
    <property type="match status" value="1"/>
</dbReference>
<feature type="domain" description="BZIP" evidence="6">
    <location>
        <begin position="153"/>
        <end position="196"/>
    </location>
</feature>
<dbReference type="Pfam" id="PF07716">
    <property type="entry name" value="bZIP_2"/>
    <property type="match status" value="1"/>
</dbReference>
<dbReference type="AlphaFoldDB" id="A0A126WZC2"/>
<dbReference type="GO" id="GO:0003700">
    <property type="term" value="F:DNA-binding transcription factor activity"/>
    <property type="evidence" value="ECO:0007669"/>
    <property type="project" value="InterPro"/>
</dbReference>
<dbReference type="InterPro" id="IPR000014">
    <property type="entry name" value="PAS"/>
</dbReference>
<dbReference type="Pfam" id="PF13426">
    <property type="entry name" value="PAS_9"/>
    <property type="match status" value="1"/>
</dbReference>
<dbReference type="PANTHER" id="PTHR47429">
    <property type="entry name" value="PROTEIN TWIN LOV 1"/>
    <property type="match status" value="1"/>
</dbReference>
<keyword evidence="3" id="KW-0157">Chromophore</keyword>
<dbReference type="InterPro" id="IPR001610">
    <property type="entry name" value="PAC"/>
</dbReference>
<proteinExistence type="evidence at transcript level"/>
<evidence type="ECO:0000259" key="5">
    <source>
        <dbReference type="PROSITE" id="PS50112"/>
    </source>
</evidence>